<proteinExistence type="predicted"/>
<reference evidence="3 4" key="1">
    <citation type="submission" date="2019-06" db="EMBL/GenBank/DDBJ databases">
        <title>Draft genome sequence of Corynebacterium striatum NBRC 15291.</title>
        <authorList>
            <person name="Miura T."/>
            <person name="Furukawa M."/>
            <person name="Shimamura M."/>
            <person name="Ohyama Y."/>
            <person name="Yamazoe A."/>
            <person name="Kawasaki H."/>
        </authorList>
    </citation>
    <scope>NUCLEOTIDE SEQUENCE [LARGE SCALE GENOMIC DNA]</scope>
    <source>
        <strain evidence="3 4">NBRC 15291</strain>
    </source>
</reference>
<evidence type="ECO:0000259" key="2">
    <source>
        <dbReference type="Pfam" id="PF04023"/>
    </source>
</evidence>
<evidence type="ECO:0000313" key="3">
    <source>
        <dbReference type="EMBL" id="GEA42964.1"/>
    </source>
</evidence>
<evidence type="ECO:0000256" key="1">
    <source>
        <dbReference type="ARBA" id="ARBA00023004"/>
    </source>
</evidence>
<keyword evidence="1" id="KW-0408">Iron</keyword>
<organism evidence="3 4">
    <name type="scientific">Corynebacterium striatum</name>
    <dbReference type="NCBI Taxonomy" id="43770"/>
    <lineage>
        <taxon>Bacteria</taxon>
        <taxon>Bacillati</taxon>
        <taxon>Actinomycetota</taxon>
        <taxon>Actinomycetes</taxon>
        <taxon>Mycobacteriales</taxon>
        <taxon>Corynebacteriaceae</taxon>
        <taxon>Corynebacterium</taxon>
    </lineage>
</organism>
<dbReference type="Pfam" id="PF04023">
    <property type="entry name" value="FeoA"/>
    <property type="match status" value="1"/>
</dbReference>
<name>A0ABC9ZL86_CORST</name>
<accession>A0ABC9ZL86</accession>
<dbReference type="InterPro" id="IPR038157">
    <property type="entry name" value="FeoA_core_dom"/>
</dbReference>
<comment type="caution">
    <text evidence="3">The sequence shown here is derived from an EMBL/GenBank/DDBJ whole genome shotgun (WGS) entry which is preliminary data.</text>
</comment>
<feature type="domain" description="Ferrous iron transporter FeoA-like" evidence="2">
    <location>
        <begin position="57"/>
        <end position="108"/>
    </location>
</feature>
<protein>
    <recommendedName>
        <fullName evidence="2">Ferrous iron transporter FeoA-like domain-containing protein</fullName>
    </recommendedName>
</protein>
<dbReference type="Gene3D" id="2.30.30.90">
    <property type="match status" value="1"/>
</dbReference>
<dbReference type="SUPFAM" id="SSF50037">
    <property type="entry name" value="C-terminal domain of transcriptional repressors"/>
    <property type="match status" value="1"/>
</dbReference>
<dbReference type="Proteomes" id="UP000315234">
    <property type="component" value="Unassembled WGS sequence"/>
</dbReference>
<dbReference type="EMBL" id="BJLD01000001">
    <property type="protein sequence ID" value="GEA42964.1"/>
    <property type="molecule type" value="Genomic_DNA"/>
</dbReference>
<gene>
    <name evidence="3" type="ORF">Cst04h_11340</name>
</gene>
<dbReference type="AlphaFoldDB" id="A0ABC9ZL86"/>
<dbReference type="InterPro" id="IPR008988">
    <property type="entry name" value="Transcriptional_repressor_C"/>
</dbReference>
<evidence type="ECO:0000313" key="4">
    <source>
        <dbReference type="Proteomes" id="UP000315234"/>
    </source>
</evidence>
<dbReference type="InterPro" id="IPR007167">
    <property type="entry name" value="Fe-transptr_FeoA-like"/>
</dbReference>
<sequence length="108" mass="11441">MANLIFGKGNFISDSKGLFVMLPLRLSSGESTTHSSAYSLPVGCTVTLRPECLDCVQNPAMARRLCELGIRPGACLTLGAHVAGGARIVTVDTCRYAIDRQTLQSIGV</sequence>